<protein>
    <recommendedName>
        <fullName evidence="5">Cobalt-precorrin-5B C(1)-methyltransferase</fullName>
        <ecNumber evidence="5">2.1.1.195</ecNumber>
    </recommendedName>
    <alternativeName>
        <fullName evidence="5">Cobalt-precorrin-6A synthase</fullName>
    </alternativeName>
</protein>
<dbReference type="InterPro" id="IPR036074">
    <property type="entry name" value="CbiD_sf"/>
</dbReference>
<dbReference type="UniPathway" id="UPA00148">
    <property type="reaction ID" value="UER00227"/>
</dbReference>
<accession>A0A0L6TY09</accession>
<dbReference type="PANTHER" id="PTHR35863">
    <property type="entry name" value="COBALT-PRECORRIN-5B C(1)-METHYLTRANSFERASE"/>
    <property type="match status" value="1"/>
</dbReference>
<dbReference type="InterPro" id="IPR002748">
    <property type="entry name" value="CbiD"/>
</dbReference>
<evidence type="ECO:0000256" key="5">
    <source>
        <dbReference type="HAMAP-Rule" id="MF_00787"/>
    </source>
</evidence>
<evidence type="ECO:0000256" key="4">
    <source>
        <dbReference type="ARBA" id="ARBA00022691"/>
    </source>
</evidence>
<comment type="similarity">
    <text evidence="5">Belongs to the CbiD family.</text>
</comment>
<dbReference type="Gene3D" id="3.30.2110.10">
    <property type="entry name" value="CbiD-like"/>
    <property type="match status" value="1"/>
</dbReference>
<reference evidence="7" key="1">
    <citation type="submission" date="2015-07" db="EMBL/GenBank/DDBJ databases">
        <title>Draft genome sequence of Acetobacterium bakii DSM 8293, a potential psychrophilic chemical producer through syngas fermentation.</title>
        <authorList>
            <person name="Song Y."/>
            <person name="Hwang S."/>
            <person name="Cho B.-K."/>
        </authorList>
    </citation>
    <scope>NUCLEOTIDE SEQUENCE [LARGE SCALE GENOMIC DNA]</scope>
    <source>
        <strain evidence="7">DSM 8239</strain>
    </source>
</reference>
<dbReference type="SUPFAM" id="SSF111342">
    <property type="entry name" value="CbiD-like"/>
    <property type="match status" value="1"/>
</dbReference>
<dbReference type="OrthoDB" id="6439987at2"/>
<dbReference type="PANTHER" id="PTHR35863:SF1">
    <property type="entry name" value="COBALT-PRECORRIN-5B C(1)-METHYLTRANSFERASE"/>
    <property type="match status" value="1"/>
</dbReference>
<dbReference type="EC" id="2.1.1.195" evidence="5"/>
<keyword evidence="4 5" id="KW-0949">S-adenosyl-L-methionine</keyword>
<evidence type="ECO:0000313" key="7">
    <source>
        <dbReference type="Proteomes" id="UP000036873"/>
    </source>
</evidence>
<dbReference type="AlphaFoldDB" id="A0A0L6TY09"/>
<comment type="pathway">
    <text evidence="5">Cofactor biosynthesis; adenosylcobalamin biosynthesis; cob(II)yrinate a,c-diamide from sirohydrochlorin (anaerobic route): step 6/10.</text>
</comment>
<dbReference type="HAMAP" id="MF_00787">
    <property type="entry name" value="CbiD"/>
    <property type="match status" value="1"/>
</dbReference>
<sequence length="381" mass="40949">MFNKTIEKNGKVLRYGYTTGSCATAATKAALEMYLTQEKCETVKIDTPKGWPLDLVLHDQEFSAAGASCAVIKDAGDDPDVTNGIKIFSKIKPSDNEGIAFVGGIGVGTVTSVGLSIPIGEPAINPVPRKTMAQEIAKVLESQRLKGKSDFPKGWIVEISIPQGEELAKRTFNPKLGIAGGLSVIGTSGIVEPMSEDALKATMKLELSVLKAKGHTEIIFAPGNYGKDFSEELGLNLDVLIKTSNFLGFMLDEAERMGFEKILMVGHLGKLVKVAGGIFNTHSNVADGRMEILTAHAGILGASQATMEKIMASKTTDEATDIILAENIPDYFNHLAEVVKKKAGDRVYGTIDIEVILFSKIHGHLGESKKAEKMRECVCIH</sequence>
<keyword evidence="3 5" id="KW-0808">Transferase</keyword>
<dbReference type="Proteomes" id="UP000036873">
    <property type="component" value="Unassembled WGS sequence"/>
</dbReference>
<dbReference type="GO" id="GO:0043780">
    <property type="term" value="F:cobalt-precorrin-5B C1-methyltransferase activity"/>
    <property type="evidence" value="ECO:0007669"/>
    <property type="project" value="RHEA"/>
</dbReference>
<proteinExistence type="inferred from homology"/>
<comment type="function">
    <text evidence="5">Catalyzes the methylation of C-1 in cobalt-precorrin-5B to form cobalt-precorrin-6A.</text>
</comment>
<dbReference type="PATRIC" id="fig|52689.4.peg.2146"/>
<dbReference type="GO" id="GO:0019251">
    <property type="term" value="P:anaerobic cobalamin biosynthetic process"/>
    <property type="evidence" value="ECO:0007669"/>
    <property type="project" value="UniProtKB-UniRule"/>
</dbReference>
<evidence type="ECO:0000256" key="1">
    <source>
        <dbReference type="ARBA" id="ARBA00022573"/>
    </source>
</evidence>
<dbReference type="NCBIfam" id="TIGR00312">
    <property type="entry name" value="cbiD"/>
    <property type="match status" value="1"/>
</dbReference>
<dbReference type="RefSeq" id="WP_050740994.1">
    <property type="nucleotide sequence ID" value="NZ_LGYO01000034.1"/>
</dbReference>
<keyword evidence="1 5" id="KW-0169">Cobalamin biosynthesis</keyword>
<dbReference type="GO" id="GO:0032259">
    <property type="term" value="P:methylation"/>
    <property type="evidence" value="ECO:0007669"/>
    <property type="project" value="UniProtKB-KW"/>
</dbReference>
<evidence type="ECO:0000256" key="2">
    <source>
        <dbReference type="ARBA" id="ARBA00022603"/>
    </source>
</evidence>
<evidence type="ECO:0000256" key="3">
    <source>
        <dbReference type="ARBA" id="ARBA00022679"/>
    </source>
</evidence>
<comment type="catalytic activity">
    <reaction evidence="5">
        <text>Co-precorrin-5B + S-adenosyl-L-methionine = Co-precorrin-6A + S-adenosyl-L-homocysteine</text>
        <dbReference type="Rhea" id="RHEA:26285"/>
        <dbReference type="ChEBI" id="CHEBI:57856"/>
        <dbReference type="ChEBI" id="CHEBI:59789"/>
        <dbReference type="ChEBI" id="CHEBI:60063"/>
        <dbReference type="ChEBI" id="CHEBI:60064"/>
        <dbReference type="EC" id="2.1.1.195"/>
    </reaction>
</comment>
<keyword evidence="2 5" id="KW-0489">Methyltransferase</keyword>
<dbReference type="STRING" id="52689.AKG39_13860"/>
<keyword evidence="7" id="KW-1185">Reference proteome</keyword>
<evidence type="ECO:0000313" key="6">
    <source>
        <dbReference type="EMBL" id="KNZ41151.1"/>
    </source>
</evidence>
<organism evidence="6 7">
    <name type="scientific">Acetobacterium bakii</name>
    <dbReference type="NCBI Taxonomy" id="52689"/>
    <lineage>
        <taxon>Bacteria</taxon>
        <taxon>Bacillati</taxon>
        <taxon>Bacillota</taxon>
        <taxon>Clostridia</taxon>
        <taxon>Eubacteriales</taxon>
        <taxon>Eubacteriaceae</taxon>
        <taxon>Acetobacterium</taxon>
    </lineage>
</organism>
<comment type="caution">
    <text evidence="6">The sequence shown here is derived from an EMBL/GenBank/DDBJ whole genome shotgun (WGS) entry which is preliminary data.</text>
</comment>
<dbReference type="PIRSF" id="PIRSF026782">
    <property type="entry name" value="CbiD"/>
    <property type="match status" value="1"/>
</dbReference>
<gene>
    <name evidence="5" type="primary">cbiD</name>
    <name evidence="6" type="ORF">AKG39_13860</name>
</gene>
<dbReference type="EMBL" id="LGYO01000034">
    <property type="protein sequence ID" value="KNZ41151.1"/>
    <property type="molecule type" value="Genomic_DNA"/>
</dbReference>
<name>A0A0L6TY09_9FIRM</name>
<dbReference type="Pfam" id="PF01888">
    <property type="entry name" value="CbiD"/>
    <property type="match status" value="1"/>
</dbReference>